<keyword evidence="1" id="KW-0812">Transmembrane</keyword>
<keyword evidence="4" id="KW-1185">Reference proteome</keyword>
<feature type="transmembrane region" description="Helical" evidence="1">
    <location>
        <begin position="465"/>
        <end position="482"/>
    </location>
</feature>
<dbReference type="Pfam" id="PF13785">
    <property type="entry name" value="DUF4178"/>
    <property type="match status" value="2"/>
</dbReference>
<dbReference type="EMBL" id="CP051685">
    <property type="protein sequence ID" value="QJE02142.1"/>
    <property type="molecule type" value="Genomic_DNA"/>
</dbReference>
<accession>A0A7Z2ZVI9</accession>
<dbReference type="AlphaFoldDB" id="A0A7Z2ZVI9"/>
<keyword evidence="1" id="KW-1133">Transmembrane helix</keyword>
<dbReference type="RefSeq" id="WP_170204229.1">
    <property type="nucleotide sequence ID" value="NZ_CP051685.1"/>
</dbReference>
<protein>
    <submittedName>
        <fullName evidence="3">DUF4178 domain-containing protein</fullName>
    </submittedName>
</protein>
<keyword evidence="1" id="KW-0472">Membrane</keyword>
<name>A0A7Z2ZVI9_9BURK</name>
<reference evidence="3 4" key="1">
    <citation type="submission" date="2020-04" db="EMBL/GenBank/DDBJ databases">
        <title>Genome sequencing of novel species.</title>
        <authorList>
            <person name="Heo J."/>
            <person name="Kim S.-J."/>
            <person name="Kim J.-S."/>
            <person name="Hong S.-B."/>
            <person name="Kwon S.-W."/>
        </authorList>
    </citation>
    <scope>NUCLEOTIDE SEQUENCE [LARGE SCALE GENOMIC DNA]</scope>
    <source>
        <strain evidence="3 4">GN2-R2</strain>
    </source>
</reference>
<organism evidence="3 4">
    <name type="scientific">Massilia forsythiae</name>
    <dbReference type="NCBI Taxonomy" id="2728020"/>
    <lineage>
        <taxon>Bacteria</taxon>
        <taxon>Pseudomonadati</taxon>
        <taxon>Pseudomonadota</taxon>
        <taxon>Betaproteobacteria</taxon>
        <taxon>Burkholderiales</taxon>
        <taxon>Oxalobacteraceae</taxon>
        <taxon>Telluria group</taxon>
        <taxon>Massilia</taxon>
    </lineage>
</organism>
<dbReference type="InterPro" id="IPR025235">
    <property type="entry name" value="DUF4178"/>
</dbReference>
<gene>
    <name evidence="3" type="ORF">HH212_20720</name>
</gene>
<proteinExistence type="predicted"/>
<evidence type="ECO:0000259" key="2">
    <source>
        <dbReference type="Pfam" id="PF13785"/>
    </source>
</evidence>
<evidence type="ECO:0000313" key="4">
    <source>
        <dbReference type="Proteomes" id="UP000502415"/>
    </source>
</evidence>
<feature type="domain" description="DUF4178" evidence="2">
    <location>
        <begin position="277"/>
        <end position="407"/>
    </location>
</feature>
<evidence type="ECO:0000256" key="1">
    <source>
        <dbReference type="SAM" id="Phobius"/>
    </source>
</evidence>
<dbReference type="KEGG" id="mfy:HH212_20720"/>
<feature type="domain" description="DUF4178" evidence="2">
    <location>
        <begin position="56"/>
        <end position="194"/>
    </location>
</feature>
<dbReference type="Proteomes" id="UP000502415">
    <property type="component" value="Chromosome"/>
</dbReference>
<sequence length="485" mass="52754">MQIVSCPSCGAPVEFKSHASVQAVCEFCRATVVKEAGAVRDLGRMADVLEDYSPIQLGSAGTFGQRAFTVVGRIQLRYDAGIWNEWFLLFDDGGDGWLGDSAGRYVVTVEREPGAAWPAFDAIAVGRETDIGLGRAFIAAEKRTARCICGQGELPFRVGAGWEARVADFRRGGDFVTLDYSDGETPQLYAGAAVTLDGLQCQLLRDDEAIRASAGRYRGRVDALSCPQCGTAIAWVPGVTANLVCQHCRSLLDASTPAVAVLAIGEQAQQQRFTIPLGSKGTVGGREVRVLGAMRRSDDEGETWTEYLLHNPRAGFSWLVETGDGWWRADVMDTWPGTAGAVAVRLDGAAFTLMYQYRARVELALGAFHWRVRAGDTVQVSEYRHGQASLSSELNAEEYTWSRSSRVAADQVRAWFGLGAAPARRDASRAAMREQASPLGQSRGFLLWLFGLNAIPLLLHFRAAAPWVLVGMLALALPPFLFRHE</sequence>
<evidence type="ECO:0000313" key="3">
    <source>
        <dbReference type="EMBL" id="QJE02142.1"/>
    </source>
</evidence>